<evidence type="ECO:0000313" key="8">
    <source>
        <dbReference type="Proteomes" id="UP000030066"/>
    </source>
</evidence>
<dbReference type="eggNOG" id="ENOG502ZSDN">
    <property type="taxonomic scope" value="Bacteria"/>
</dbReference>
<name>A0A097SSH8_9BACT</name>
<protein>
    <recommendedName>
        <fullName evidence="6">type II site-specific deoxyribonuclease</fullName>
        <ecNumber evidence="6">3.1.21.4</ecNumber>
    </recommendedName>
</protein>
<keyword evidence="8" id="KW-1185">Reference proteome</keyword>
<dbReference type="InterPro" id="IPR019045">
    <property type="entry name" value="Restrct_endonuc_II_HinfI"/>
</dbReference>
<evidence type="ECO:0000256" key="3">
    <source>
        <dbReference type="ARBA" id="ARBA00022759"/>
    </source>
</evidence>
<dbReference type="Pfam" id="PF09520">
    <property type="entry name" value="RE_TdeIII"/>
    <property type="match status" value="1"/>
</dbReference>
<dbReference type="EMBL" id="CP007711">
    <property type="protein sequence ID" value="AIV03536.1"/>
    <property type="molecule type" value="Genomic_DNA"/>
</dbReference>
<dbReference type="InterPro" id="IPR054784">
    <property type="entry name" value="HpyAIV-type_restriction_enz"/>
</dbReference>
<organism evidence="7 8">
    <name type="scientific">Candidatus Malacoplasma girerdii</name>
    <dbReference type="NCBI Taxonomy" id="1318617"/>
    <lineage>
        <taxon>Bacteria</taxon>
        <taxon>Bacillati</taxon>
        <taxon>Mycoplasmatota</taxon>
        <taxon>Mycoplasmoidales</taxon>
        <taxon>Mycoplasmoidaceae</taxon>
        <taxon>Malacoplasma</taxon>
    </lineage>
</organism>
<evidence type="ECO:0000256" key="4">
    <source>
        <dbReference type="ARBA" id="ARBA00022801"/>
    </source>
</evidence>
<dbReference type="REBASE" id="95972">
    <property type="entry name" value="MspM1ORF1480P"/>
</dbReference>
<accession>A0A097SSH8</accession>
<keyword evidence="4" id="KW-0378">Hydrolase</keyword>
<evidence type="ECO:0000256" key="2">
    <source>
        <dbReference type="ARBA" id="ARBA00022747"/>
    </source>
</evidence>
<comment type="catalytic activity">
    <reaction evidence="5">
        <text>Endonucleolytic cleavage of DNA to give specific double-stranded fragments with terminal 5'-phosphates.</text>
        <dbReference type="EC" id="3.1.21.4"/>
    </reaction>
</comment>
<keyword evidence="1" id="KW-0540">Nuclease</keyword>
<evidence type="ECO:0000256" key="1">
    <source>
        <dbReference type="ARBA" id="ARBA00022722"/>
    </source>
</evidence>
<sequence>MFVELNEILSFYSSKMHINQNIYRDILIKLIKYPERYCVLFRPSSIKTKIIQNITQSYEIKFGDFIEEITSLYLQRMGYRLLNNTIKTNTHELLKIDQLFTNNETIYLVEQKIRDDHDSTKKRGQILNFIHKILAVKNIYPNKKICASMWFVDELFTKNKNFYLEQINKEQISDVTMVTRISEIVFSFFW</sequence>
<dbReference type="STRING" id="1318617.MGM1_1490"/>
<dbReference type="EC" id="3.1.21.4" evidence="6"/>
<dbReference type="HOGENOM" id="CLU_061760_0_0_14"/>
<gene>
    <name evidence="7" type="ORF">MGM1_1490</name>
</gene>
<reference evidence="7 8" key="1">
    <citation type="journal article" date="2014" name="PLoS ONE">
        <title>An emerging Mycoplasma associated with trichomoniasis, vaginal infection and disease.</title>
        <authorList>
            <consortium name="Vaginal Microbiome Consortium"/>
            <person name="Fettweis J.M."/>
            <person name="Serrano M.G."/>
            <person name="Huang B."/>
            <person name="Brooks J.P."/>
            <person name="Glascock A.L."/>
            <person name="Sheth N.U."/>
            <person name="Strauss J.F.III."/>
            <person name="Jefferson K.K."/>
            <person name="Buck G.A."/>
        </authorList>
    </citation>
    <scope>NUCLEOTIDE SEQUENCE [LARGE SCALE GENOMIC DNA]</scope>
    <source>
        <strain evidence="7 8">VCU_M1</strain>
    </source>
</reference>
<dbReference type="GO" id="GO:0004519">
    <property type="term" value="F:endonuclease activity"/>
    <property type="evidence" value="ECO:0007669"/>
    <property type="project" value="UniProtKB-KW"/>
</dbReference>
<dbReference type="Proteomes" id="UP000030066">
    <property type="component" value="Chromosome"/>
</dbReference>
<dbReference type="AlphaFoldDB" id="A0A097SSH8"/>
<evidence type="ECO:0000256" key="5">
    <source>
        <dbReference type="ARBA" id="ARBA00093760"/>
    </source>
</evidence>
<dbReference type="KEGG" id="mgj:MGM1_1490"/>
<evidence type="ECO:0000313" key="7">
    <source>
        <dbReference type="EMBL" id="AIV03536.1"/>
    </source>
</evidence>
<evidence type="ECO:0000256" key="6">
    <source>
        <dbReference type="ARBA" id="ARBA00093790"/>
    </source>
</evidence>
<keyword evidence="3 7" id="KW-0255">Endonuclease</keyword>
<proteinExistence type="predicted"/>
<dbReference type="NCBIfam" id="NF045832">
    <property type="entry name" value="restrict_HpyAIV"/>
    <property type="match status" value="1"/>
</dbReference>
<keyword evidence="2" id="KW-0680">Restriction system</keyword>